<feature type="region of interest" description="Disordered" evidence="1">
    <location>
        <begin position="55"/>
        <end position="76"/>
    </location>
</feature>
<sequence>MATVSRFAPRLFTWLGGCRHWGFHDSTLGLFDWSTGARGDNGAGRMGDSMIFEEEDVDKSMKRGGRHGQKYGEGRKTWTKVLRGEEDVDKSMERGGRRGQKY</sequence>
<evidence type="ECO:0000256" key="1">
    <source>
        <dbReference type="SAM" id="MobiDB-lite"/>
    </source>
</evidence>
<dbReference type="EMBL" id="JAWDGP010005643">
    <property type="protein sequence ID" value="KAK3754739.1"/>
    <property type="molecule type" value="Genomic_DNA"/>
</dbReference>
<accession>A0AAE0YQL7</accession>
<dbReference type="AlphaFoldDB" id="A0AAE0YQL7"/>
<evidence type="ECO:0000313" key="2">
    <source>
        <dbReference type="EMBL" id="KAK3754739.1"/>
    </source>
</evidence>
<protein>
    <submittedName>
        <fullName evidence="2">Uncharacterized protein</fullName>
    </submittedName>
</protein>
<proteinExistence type="predicted"/>
<reference evidence="2" key="1">
    <citation type="journal article" date="2023" name="G3 (Bethesda)">
        <title>A reference genome for the long-term kleptoplast-retaining sea slug Elysia crispata morphotype clarki.</title>
        <authorList>
            <person name="Eastman K.E."/>
            <person name="Pendleton A.L."/>
            <person name="Shaikh M.A."/>
            <person name="Suttiyut T."/>
            <person name="Ogas R."/>
            <person name="Tomko P."/>
            <person name="Gavelis G."/>
            <person name="Widhalm J.R."/>
            <person name="Wisecaver J.H."/>
        </authorList>
    </citation>
    <scope>NUCLEOTIDE SEQUENCE</scope>
    <source>
        <strain evidence="2">ECLA1</strain>
    </source>
</reference>
<keyword evidence="3" id="KW-1185">Reference proteome</keyword>
<organism evidence="2 3">
    <name type="scientific">Elysia crispata</name>
    <name type="common">lettuce slug</name>
    <dbReference type="NCBI Taxonomy" id="231223"/>
    <lineage>
        <taxon>Eukaryota</taxon>
        <taxon>Metazoa</taxon>
        <taxon>Spiralia</taxon>
        <taxon>Lophotrochozoa</taxon>
        <taxon>Mollusca</taxon>
        <taxon>Gastropoda</taxon>
        <taxon>Heterobranchia</taxon>
        <taxon>Euthyneura</taxon>
        <taxon>Panpulmonata</taxon>
        <taxon>Sacoglossa</taxon>
        <taxon>Placobranchoidea</taxon>
        <taxon>Plakobranchidae</taxon>
        <taxon>Elysia</taxon>
    </lineage>
</organism>
<gene>
    <name evidence="2" type="ORF">RRG08_019899</name>
</gene>
<evidence type="ECO:0000313" key="3">
    <source>
        <dbReference type="Proteomes" id="UP001283361"/>
    </source>
</evidence>
<dbReference type="Proteomes" id="UP001283361">
    <property type="component" value="Unassembled WGS sequence"/>
</dbReference>
<comment type="caution">
    <text evidence="2">The sequence shown here is derived from an EMBL/GenBank/DDBJ whole genome shotgun (WGS) entry which is preliminary data.</text>
</comment>
<name>A0AAE0YQL7_9GAST</name>